<organism evidence="4">
    <name type="scientific">Vairimorpha ceranae (strain BRL01)</name>
    <name type="common">Microsporidian parasite</name>
    <name type="synonym">Nosema ceranae</name>
    <dbReference type="NCBI Taxonomy" id="578460"/>
    <lineage>
        <taxon>Eukaryota</taxon>
        <taxon>Fungi</taxon>
        <taxon>Fungi incertae sedis</taxon>
        <taxon>Microsporidia</taxon>
        <taxon>Nosematidae</taxon>
        <taxon>Vairimorpha</taxon>
    </lineage>
</organism>
<dbReference type="VEuPathDB" id="MicrosporidiaDB:NCER_100565"/>
<dbReference type="InParanoid" id="C4V7X0"/>
<dbReference type="InterPro" id="IPR015525">
    <property type="entry name" value="BRCA2"/>
</dbReference>
<gene>
    <name evidence="3" type="ORF">NCER_100565</name>
</gene>
<dbReference type="PANTHER" id="PTHR11289">
    <property type="entry name" value="BREAST CANCER TYPE 2 SUSCEPTIBILITY PROTEIN BRCA2"/>
    <property type="match status" value="1"/>
</dbReference>
<reference evidence="4" key="1">
    <citation type="journal article" date="2009" name="PLoS Pathog.">
        <title>Genomic analyses of the microsporidian Nosema ceranae, an emergent pathogen of honey bees.</title>
        <authorList>
            <person name="Cornman R.S."/>
            <person name="Chen Y.P."/>
            <person name="Schatz M.C."/>
            <person name="Street C."/>
            <person name="Zhao Y."/>
            <person name="Desany B."/>
            <person name="Egholm M."/>
            <person name="Hutchison S."/>
            <person name="Pettis J.S."/>
            <person name="Lipkin W.I."/>
            <person name="Evans J.D."/>
        </authorList>
    </citation>
    <scope>NUCLEOTIDE SEQUENCE [LARGE SCALE GENOMIC DNA]</scope>
    <source>
        <strain evidence="4">BRL01</strain>
    </source>
</reference>
<dbReference type="STRING" id="578460.C4V7X0"/>
<evidence type="ECO:0000313" key="4">
    <source>
        <dbReference type="Proteomes" id="UP000009082"/>
    </source>
</evidence>
<evidence type="ECO:0000313" key="3">
    <source>
        <dbReference type="EMBL" id="EEQ82677.1"/>
    </source>
</evidence>
<proteinExistence type="predicted"/>
<dbReference type="Proteomes" id="UP000009082">
    <property type="component" value="Unassembled WGS sequence"/>
</dbReference>
<feature type="coiled-coil region" evidence="1">
    <location>
        <begin position="398"/>
        <end position="425"/>
    </location>
</feature>
<sequence length="495" mass="57606">MDSEEDLRLLNFSSEEDDNYQKSLLSHSELGCESEAFEKANVSLDSNKSDKALDDASFNDDKCFFSSVADLEDREHFFYSKESSDLIENDNLFTEEHKRIKIESDRSTEDSRQSYSVSLDSPKVSVSQEKNLVNLHLSVSENTNFSPEIGFKTGNNKKILVNENILKRAPKFSSEYKKGPMRSYNCPVKGHVSSEINEKNKYFYFFEKMKNEFPNVDTELLKIFYRWAWINLFLQKNINYRSLIVSVQNKLKTEYSILRRIIEGDDISYRYMILLVLSVKSNTLEVFDGFFCCKIQVDSIISKLIESKKLVMGFKIKLFGCKLLINHYTSILDLKEDTVALYAYYNSFQFSLSHRKLGYRKKISFLAKIKDLKKEGGIVSCLKGHVKRIVESKYVVQVKGYRNSVENLEKELENIQSLIVKTKEHITNEDVKIKKYIKFILADDSGECLITSWMYIDDLLKDKHIMLCYLKPVNSALGLHLTTTKQTFMKFYEET</sequence>
<dbReference type="SUPFAM" id="SSF50249">
    <property type="entry name" value="Nucleic acid-binding proteins"/>
    <property type="match status" value="1"/>
</dbReference>
<dbReference type="InterPro" id="IPR015187">
    <property type="entry name" value="BRCA2_OB_1"/>
</dbReference>
<dbReference type="GO" id="GO:0006355">
    <property type="term" value="P:regulation of DNA-templated transcription"/>
    <property type="evidence" value="ECO:0007669"/>
    <property type="project" value="TreeGrafter"/>
</dbReference>
<accession>C4V7X0</accession>
<dbReference type="OMA" id="CESEAFE"/>
<dbReference type="InterPro" id="IPR012340">
    <property type="entry name" value="NA-bd_OB-fold"/>
</dbReference>
<dbReference type="KEGG" id="nce:NCER_100565"/>
<dbReference type="OrthoDB" id="21095at2759"/>
<evidence type="ECO:0000256" key="1">
    <source>
        <dbReference type="SAM" id="Coils"/>
    </source>
</evidence>
<feature type="domain" description="BRCA2 OB1" evidence="2">
    <location>
        <begin position="256"/>
        <end position="360"/>
    </location>
</feature>
<dbReference type="Gene3D" id="2.40.50.140">
    <property type="entry name" value="Nucleic acid-binding proteins"/>
    <property type="match status" value="2"/>
</dbReference>
<dbReference type="HOGENOM" id="CLU_561424_0_0_1"/>
<dbReference type="AlphaFoldDB" id="C4V7X0"/>
<name>C4V7X0_VAIC1</name>
<evidence type="ECO:0000259" key="2">
    <source>
        <dbReference type="Pfam" id="PF09103"/>
    </source>
</evidence>
<protein>
    <recommendedName>
        <fullName evidence="2">BRCA2 OB1 domain-containing protein</fullName>
    </recommendedName>
</protein>
<dbReference type="Pfam" id="PF09103">
    <property type="entry name" value="BRCA-2_OB1"/>
    <property type="match status" value="1"/>
</dbReference>
<keyword evidence="1" id="KW-0175">Coiled coil</keyword>
<dbReference type="EMBL" id="ACOL01000032">
    <property type="protein sequence ID" value="EEQ82677.1"/>
    <property type="molecule type" value="Genomic_DNA"/>
</dbReference>
<dbReference type="PANTHER" id="PTHR11289:SF0">
    <property type="entry name" value="BREAST CANCER TYPE 2 SUSCEPTIBILITY PROTEIN"/>
    <property type="match status" value="1"/>
</dbReference>
<dbReference type="GO" id="GO:0000724">
    <property type="term" value="P:double-strand break repair via homologous recombination"/>
    <property type="evidence" value="ECO:0007669"/>
    <property type="project" value="InterPro"/>
</dbReference>